<sequence>MKLAATSAITLLLTGASAMSIPTFTNGFLHTSKRLGKRANKPNPMPAIIGGTIGGFSFIILVAVVVYLLMRRKEDRRRNDPERQMDGFAALERAEEERKRVESTKMAPSRGGILGRLLGRKKDDVRVTEMELESVTPPSATLNNRAGTPVEMNTDPEDVGASFQGATSHQILHSVIPEEITPPSRSGNRGEGLIIMTNDDTVEQILVSARASRAMSGVVIPSPDPSTMPGFSPVSPIVREDSMGRKFI</sequence>
<feature type="chain" id="PRO_5018007218" evidence="2">
    <location>
        <begin position="19"/>
        <end position="248"/>
    </location>
</feature>
<protein>
    <submittedName>
        <fullName evidence="3">Uncharacterized protein</fullName>
    </submittedName>
</protein>
<dbReference type="Proteomes" id="UP000275078">
    <property type="component" value="Unassembled WGS sequence"/>
</dbReference>
<keyword evidence="1" id="KW-1133">Transmembrane helix</keyword>
<gene>
    <name evidence="3" type="ORF">BJ508DRAFT_315451</name>
</gene>
<organism evidence="3 4">
    <name type="scientific">Ascobolus immersus RN42</name>
    <dbReference type="NCBI Taxonomy" id="1160509"/>
    <lineage>
        <taxon>Eukaryota</taxon>
        <taxon>Fungi</taxon>
        <taxon>Dikarya</taxon>
        <taxon>Ascomycota</taxon>
        <taxon>Pezizomycotina</taxon>
        <taxon>Pezizomycetes</taxon>
        <taxon>Pezizales</taxon>
        <taxon>Ascobolaceae</taxon>
        <taxon>Ascobolus</taxon>
    </lineage>
</organism>
<evidence type="ECO:0000313" key="3">
    <source>
        <dbReference type="EMBL" id="RPA71624.1"/>
    </source>
</evidence>
<proteinExistence type="predicted"/>
<keyword evidence="1" id="KW-0472">Membrane</keyword>
<dbReference type="EMBL" id="ML119912">
    <property type="protein sequence ID" value="RPA71624.1"/>
    <property type="molecule type" value="Genomic_DNA"/>
</dbReference>
<keyword evidence="4" id="KW-1185">Reference proteome</keyword>
<name>A0A3N4HPM8_ASCIM</name>
<dbReference type="CDD" id="cd12087">
    <property type="entry name" value="TM_EGFR-like"/>
    <property type="match status" value="1"/>
</dbReference>
<keyword evidence="1" id="KW-0812">Transmembrane</keyword>
<feature type="signal peptide" evidence="2">
    <location>
        <begin position="1"/>
        <end position="18"/>
    </location>
</feature>
<evidence type="ECO:0000256" key="2">
    <source>
        <dbReference type="SAM" id="SignalP"/>
    </source>
</evidence>
<evidence type="ECO:0000313" key="4">
    <source>
        <dbReference type="Proteomes" id="UP000275078"/>
    </source>
</evidence>
<feature type="transmembrane region" description="Helical" evidence="1">
    <location>
        <begin position="47"/>
        <end position="69"/>
    </location>
</feature>
<evidence type="ECO:0000256" key="1">
    <source>
        <dbReference type="SAM" id="Phobius"/>
    </source>
</evidence>
<dbReference type="AlphaFoldDB" id="A0A3N4HPM8"/>
<reference evidence="3 4" key="1">
    <citation type="journal article" date="2018" name="Nat. Ecol. Evol.">
        <title>Pezizomycetes genomes reveal the molecular basis of ectomycorrhizal truffle lifestyle.</title>
        <authorList>
            <person name="Murat C."/>
            <person name="Payen T."/>
            <person name="Noel B."/>
            <person name="Kuo A."/>
            <person name="Morin E."/>
            <person name="Chen J."/>
            <person name="Kohler A."/>
            <person name="Krizsan K."/>
            <person name="Balestrini R."/>
            <person name="Da Silva C."/>
            <person name="Montanini B."/>
            <person name="Hainaut M."/>
            <person name="Levati E."/>
            <person name="Barry K.W."/>
            <person name="Belfiori B."/>
            <person name="Cichocki N."/>
            <person name="Clum A."/>
            <person name="Dockter R.B."/>
            <person name="Fauchery L."/>
            <person name="Guy J."/>
            <person name="Iotti M."/>
            <person name="Le Tacon F."/>
            <person name="Lindquist E.A."/>
            <person name="Lipzen A."/>
            <person name="Malagnac F."/>
            <person name="Mello A."/>
            <person name="Molinier V."/>
            <person name="Miyauchi S."/>
            <person name="Poulain J."/>
            <person name="Riccioni C."/>
            <person name="Rubini A."/>
            <person name="Sitrit Y."/>
            <person name="Splivallo R."/>
            <person name="Traeger S."/>
            <person name="Wang M."/>
            <person name="Zifcakova L."/>
            <person name="Wipf D."/>
            <person name="Zambonelli A."/>
            <person name="Paolocci F."/>
            <person name="Nowrousian M."/>
            <person name="Ottonello S."/>
            <person name="Baldrian P."/>
            <person name="Spatafora J.W."/>
            <person name="Henrissat B."/>
            <person name="Nagy L.G."/>
            <person name="Aury J.M."/>
            <person name="Wincker P."/>
            <person name="Grigoriev I.V."/>
            <person name="Bonfante P."/>
            <person name="Martin F.M."/>
        </authorList>
    </citation>
    <scope>NUCLEOTIDE SEQUENCE [LARGE SCALE GENOMIC DNA]</scope>
    <source>
        <strain evidence="3 4">RN42</strain>
    </source>
</reference>
<accession>A0A3N4HPM8</accession>
<keyword evidence="2" id="KW-0732">Signal</keyword>